<accession>W4L4C1</accession>
<evidence type="ECO:0000256" key="3">
    <source>
        <dbReference type="ARBA" id="ARBA00004931"/>
    </source>
</evidence>
<dbReference type="InterPro" id="IPR001544">
    <property type="entry name" value="Aminotrans_IV"/>
</dbReference>
<evidence type="ECO:0000256" key="5">
    <source>
        <dbReference type="ARBA" id="ARBA00009320"/>
    </source>
</evidence>
<proteinExistence type="inferred from homology"/>
<dbReference type="InterPro" id="IPR050571">
    <property type="entry name" value="Class-IV_PLP-Dep_Aminotrnsfr"/>
</dbReference>
<comment type="cofactor">
    <cofactor evidence="1">
        <name>pyridoxal 5'-phosphate</name>
        <dbReference type="ChEBI" id="CHEBI:597326"/>
    </cofactor>
</comment>
<comment type="caution">
    <text evidence="11">The sequence shown here is derived from an EMBL/GenBank/DDBJ whole genome shotgun (WGS) entry which is preliminary data.</text>
</comment>
<protein>
    <recommendedName>
        <fullName evidence="6">branched-chain-amino-acid transaminase</fullName>
        <ecNumber evidence="6">2.6.1.42</ecNumber>
    </recommendedName>
</protein>
<evidence type="ECO:0000256" key="8">
    <source>
        <dbReference type="ARBA" id="ARBA00048212"/>
    </source>
</evidence>
<comment type="similarity">
    <text evidence="5">Belongs to the class-IV pyridoxal-phosphate-dependent aminotransferase family.</text>
</comment>
<dbReference type="SUPFAM" id="SSF56752">
    <property type="entry name" value="D-aminoacid aminotransferase-like PLP-dependent enzymes"/>
    <property type="match status" value="1"/>
</dbReference>
<comment type="pathway">
    <text evidence="2">Amino-acid biosynthesis; L-isoleucine biosynthesis; L-isoleucine from 2-oxobutanoate: step 4/4.</text>
</comment>
<evidence type="ECO:0000256" key="4">
    <source>
        <dbReference type="ARBA" id="ARBA00005072"/>
    </source>
</evidence>
<comment type="catalytic activity">
    <reaction evidence="8">
        <text>L-valine + 2-oxoglutarate = 3-methyl-2-oxobutanoate + L-glutamate</text>
        <dbReference type="Rhea" id="RHEA:24813"/>
        <dbReference type="ChEBI" id="CHEBI:11851"/>
        <dbReference type="ChEBI" id="CHEBI:16810"/>
        <dbReference type="ChEBI" id="CHEBI:29985"/>
        <dbReference type="ChEBI" id="CHEBI:57762"/>
        <dbReference type="EC" id="2.6.1.42"/>
    </reaction>
</comment>
<evidence type="ECO:0000256" key="7">
    <source>
        <dbReference type="ARBA" id="ARBA00022898"/>
    </source>
</evidence>
<sequence length="302" mass="33939">MPNNPYADGCAWIEGAYVPIHEARIPILDTGFTHSDVTYDVVAVWNGKFFRLDAHMARFTSSWQRLRMTPSLSVSDMQDILYECVRRSGLRNAYVEMVLSRGVAPAGTRDPRLFDNRFYAYAIPYVWIVQPEDQEIGTHLVICQDTIRISPQAVDPTIKNFHWGDLVRGLFEAYDRGGTTAVLMDADGYLTEGPGFNLFAYYEGCLLTPDSGVLEGVTRRTVLELAEEMAIPAKMDRFRADVLRAADEIFITSTAGGVMPVTVLDDQQVGNGKPGSVTMRLRKRYWDAHDEAHWTSPVDYPA</sequence>
<evidence type="ECO:0000256" key="6">
    <source>
        <dbReference type="ARBA" id="ARBA00013053"/>
    </source>
</evidence>
<dbReference type="EC" id="2.6.1.42" evidence="6"/>
<comment type="pathway">
    <text evidence="3">Amino-acid biosynthesis; L-valine biosynthesis; L-valine from pyruvate: step 4/4.</text>
</comment>
<dbReference type="AlphaFoldDB" id="W4L4C1"/>
<gene>
    <name evidence="11" type="ORF">ETSY1_41430</name>
</gene>
<dbReference type="Proteomes" id="UP000019141">
    <property type="component" value="Unassembled WGS sequence"/>
</dbReference>
<dbReference type="InterPro" id="IPR043132">
    <property type="entry name" value="BCAT-like_C"/>
</dbReference>
<comment type="catalytic activity">
    <reaction evidence="10">
        <text>L-leucine + 2-oxoglutarate = 4-methyl-2-oxopentanoate + L-glutamate</text>
        <dbReference type="Rhea" id="RHEA:18321"/>
        <dbReference type="ChEBI" id="CHEBI:16810"/>
        <dbReference type="ChEBI" id="CHEBI:17865"/>
        <dbReference type="ChEBI" id="CHEBI:29985"/>
        <dbReference type="ChEBI" id="CHEBI:57427"/>
        <dbReference type="EC" id="2.6.1.42"/>
    </reaction>
</comment>
<dbReference type="GO" id="GO:0008652">
    <property type="term" value="P:amino acid biosynthetic process"/>
    <property type="evidence" value="ECO:0007669"/>
    <property type="project" value="UniProtKB-ARBA"/>
</dbReference>
<dbReference type="EMBL" id="AZHW01001341">
    <property type="protein sequence ID" value="ETW92943.1"/>
    <property type="molecule type" value="Genomic_DNA"/>
</dbReference>
<dbReference type="HOGENOM" id="CLU_020844_4_1_7"/>
<reference evidence="11 12" key="1">
    <citation type="journal article" date="2014" name="Nature">
        <title>An environmental bacterial taxon with a large and distinct metabolic repertoire.</title>
        <authorList>
            <person name="Wilson M.C."/>
            <person name="Mori T."/>
            <person name="Ruckert C."/>
            <person name="Uria A.R."/>
            <person name="Helf M.J."/>
            <person name="Takada K."/>
            <person name="Gernert C."/>
            <person name="Steffens U.A."/>
            <person name="Heycke N."/>
            <person name="Schmitt S."/>
            <person name="Rinke C."/>
            <person name="Helfrich E.J."/>
            <person name="Brachmann A.O."/>
            <person name="Gurgui C."/>
            <person name="Wakimoto T."/>
            <person name="Kracht M."/>
            <person name="Crusemann M."/>
            <person name="Hentschel U."/>
            <person name="Abe I."/>
            <person name="Matsunaga S."/>
            <person name="Kalinowski J."/>
            <person name="Takeyama H."/>
            <person name="Piel J."/>
        </authorList>
    </citation>
    <scope>NUCLEOTIDE SEQUENCE [LARGE SCALE GENOMIC DNA]</scope>
    <source>
        <strain evidence="12">TSY1</strain>
    </source>
</reference>
<dbReference type="InterPro" id="IPR043131">
    <property type="entry name" value="BCAT-like_N"/>
</dbReference>
<dbReference type="Gene3D" id="3.30.470.10">
    <property type="match status" value="1"/>
</dbReference>
<dbReference type="PANTHER" id="PTHR42743">
    <property type="entry name" value="AMINO-ACID AMINOTRANSFERASE"/>
    <property type="match status" value="1"/>
</dbReference>
<evidence type="ECO:0000313" key="11">
    <source>
        <dbReference type="EMBL" id="ETW92943.1"/>
    </source>
</evidence>
<evidence type="ECO:0000256" key="9">
    <source>
        <dbReference type="ARBA" id="ARBA00048798"/>
    </source>
</evidence>
<comment type="pathway">
    <text evidence="4">Amino-acid biosynthesis; L-leucine biosynthesis; L-leucine from 3-methyl-2-oxobutanoate: step 4/4.</text>
</comment>
<dbReference type="InterPro" id="IPR036038">
    <property type="entry name" value="Aminotransferase-like"/>
</dbReference>
<dbReference type="GO" id="GO:0004084">
    <property type="term" value="F:branched-chain-amino-acid transaminase activity"/>
    <property type="evidence" value="ECO:0007669"/>
    <property type="project" value="UniProtKB-EC"/>
</dbReference>
<dbReference type="PANTHER" id="PTHR42743:SF11">
    <property type="entry name" value="AMINODEOXYCHORISMATE LYASE"/>
    <property type="match status" value="1"/>
</dbReference>
<name>W4L4C1_ENTF1</name>
<evidence type="ECO:0000256" key="1">
    <source>
        <dbReference type="ARBA" id="ARBA00001933"/>
    </source>
</evidence>
<evidence type="ECO:0000313" key="12">
    <source>
        <dbReference type="Proteomes" id="UP000019141"/>
    </source>
</evidence>
<dbReference type="Gene3D" id="3.20.10.10">
    <property type="entry name" value="D-amino Acid Aminotransferase, subunit A, domain 2"/>
    <property type="match status" value="1"/>
</dbReference>
<evidence type="ECO:0000256" key="2">
    <source>
        <dbReference type="ARBA" id="ARBA00004824"/>
    </source>
</evidence>
<keyword evidence="7" id="KW-0663">Pyridoxal phosphate</keyword>
<evidence type="ECO:0000256" key="10">
    <source>
        <dbReference type="ARBA" id="ARBA00049229"/>
    </source>
</evidence>
<dbReference type="FunFam" id="3.20.10.10:FF:000002">
    <property type="entry name" value="D-alanine aminotransferase"/>
    <property type="match status" value="1"/>
</dbReference>
<dbReference type="Pfam" id="PF01063">
    <property type="entry name" value="Aminotran_4"/>
    <property type="match status" value="1"/>
</dbReference>
<comment type="catalytic activity">
    <reaction evidence="9">
        <text>L-isoleucine + 2-oxoglutarate = (S)-3-methyl-2-oxopentanoate + L-glutamate</text>
        <dbReference type="Rhea" id="RHEA:24801"/>
        <dbReference type="ChEBI" id="CHEBI:16810"/>
        <dbReference type="ChEBI" id="CHEBI:29985"/>
        <dbReference type="ChEBI" id="CHEBI:35146"/>
        <dbReference type="ChEBI" id="CHEBI:58045"/>
        <dbReference type="EC" id="2.6.1.42"/>
    </reaction>
</comment>
<dbReference type="GO" id="GO:0046394">
    <property type="term" value="P:carboxylic acid biosynthetic process"/>
    <property type="evidence" value="ECO:0007669"/>
    <property type="project" value="UniProtKB-ARBA"/>
</dbReference>
<keyword evidence="12" id="KW-1185">Reference proteome</keyword>
<organism evidence="11 12">
    <name type="scientific">Entotheonella factor</name>
    <dbReference type="NCBI Taxonomy" id="1429438"/>
    <lineage>
        <taxon>Bacteria</taxon>
        <taxon>Pseudomonadati</taxon>
        <taxon>Nitrospinota/Tectimicrobiota group</taxon>
        <taxon>Candidatus Tectimicrobiota</taxon>
        <taxon>Candidatus Entotheonellia</taxon>
        <taxon>Candidatus Entotheonellales</taxon>
        <taxon>Candidatus Entotheonellaceae</taxon>
        <taxon>Candidatus Entotheonella</taxon>
    </lineage>
</organism>